<feature type="transmembrane region" description="Helical" evidence="8">
    <location>
        <begin position="481"/>
        <end position="500"/>
    </location>
</feature>
<feature type="signal peptide" evidence="9">
    <location>
        <begin position="1"/>
        <end position="21"/>
    </location>
</feature>
<feature type="transmembrane region" description="Helical" evidence="8">
    <location>
        <begin position="401"/>
        <end position="427"/>
    </location>
</feature>
<evidence type="ECO:0000256" key="5">
    <source>
        <dbReference type="ARBA" id="ARBA00022989"/>
    </source>
</evidence>
<dbReference type="Pfam" id="PF11412">
    <property type="entry name" value="DsbD_N"/>
    <property type="match status" value="2"/>
</dbReference>
<dbReference type="PANTHER" id="PTHR32234:SF3">
    <property type="entry name" value="SUPPRESSION OF COPPER SENSITIVITY PROTEIN"/>
    <property type="match status" value="1"/>
</dbReference>
<dbReference type="GO" id="GO:0017004">
    <property type="term" value="P:cytochrome complex assembly"/>
    <property type="evidence" value="ECO:0007669"/>
    <property type="project" value="UniProtKB-KW"/>
</dbReference>
<keyword evidence="9" id="KW-0732">Signal</keyword>
<keyword evidence="11" id="KW-0560">Oxidoreductase</keyword>
<feature type="region of interest" description="Disordered" evidence="7">
    <location>
        <begin position="344"/>
        <end position="366"/>
    </location>
</feature>
<keyword evidence="4" id="KW-0201">Cytochrome c-type biogenesis</keyword>
<dbReference type="InterPro" id="IPR036249">
    <property type="entry name" value="Thioredoxin-like_sf"/>
</dbReference>
<dbReference type="SUPFAM" id="SSF52833">
    <property type="entry name" value="Thioredoxin-like"/>
    <property type="match status" value="1"/>
</dbReference>
<evidence type="ECO:0000313" key="11">
    <source>
        <dbReference type="EMBL" id="QDU60805.1"/>
    </source>
</evidence>
<dbReference type="GO" id="GO:0045454">
    <property type="term" value="P:cell redox homeostasis"/>
    <property type="evidence" value="ECO:0007669"/>
    <property type="project" value="TreeGrafter"/>
</dbReference>
<evidence type="ECO:0000256" key="2">
    <source>
        <dbReference type="ARBA" id="ARBA00022475"/>
    </source>
</evidence>
<evidence type="ECO:0000256" key="7">
    <source>
        <dbReference type="SAM" id="MobiDB-lite"/>
    </source>
</evidence>
<dbReference type="OrthoDB" id="9811036at2"/>
<keyword evidence="3 8" id="KW-0812">Transmembrane</keyword>
<dbReference type="Pfam" id="PF02683">
    <property type="entry name" value="DsbD_TM"/>
    <property type="match status" value="1"/>
</dbReference>
<comment type="subcellular location">
    <subcellularLocation>
        <location evidence="1">Cell membrane</location>
        <topology evidence="1">Multi-pass membrane protein</topology>
    </subcellularLocation>
</comment>
<proteinExistence type="predicted"/>
<dbReference type="InterPro" id="IPR003834">
    <property type="entry name" value="Cyt_c_assmbl_TM_dom"/>
</dbReference>
<dbReference type="Gene3D" id="2.60.40.1250">
    <property type="entry name" value="Thiol:disulfide interchange protein DsbD, N-terminal domain"/>
    <property type="match status" value="2"/>
</dbReference>
<reference evidence="11 12" key="1">
    <citation type="submission" date="2019-02" db="EMBL/GenBank/DDBJ databases">
        <title>Deep-cultivation of Planctomycetes and their phenomic and genomic characterization uncovers novel biology.</title>
        <authorList>
            <person name="Wiegand S."/>
            <person name="Jogler M."/>
            <person name="Boedeker C."/>
            <person name="Pinto D."/>
            <person name="Vollmers J."/>
            <person name="Rivas-Marin E."/>
            <person name="Kohn T."/>
            <person name="Peeters S.H."/>
            <person name="Heuer A."/>
            <person name="Rast P."/>
            <person name="Oberbeckmann S."/>
            <person name="Bunk B."/>
            <person name="Jeske O."/>
            <person name="Meyerdierks A."/>
            <person name="Storesund J.E."/>
            <person name="Kallscheuer N."/>
            <person name="Luecker S."/>
            <person name="Lage O.M."/>
            <person name="Pohl T."/>
            <person name="Merkel B.J."/>
            <person name="Hornburger P."/>
            <person name="Mueller R.-W."/>
            <person name="Bruemmer F."/>
            <person name="Labrenz M."/>
            <person name="Spormann A.M."/>
            <person name="Op den Camp H."/>
            <person name="Overmann J."/>
            <person name="Amann R."/>
            <person name="Jetten M.S.M."/>
            <person name="Mascher T."/>
            <person name="Medema M.H."/>
            <person name="Devos D.P."/>
            <person name="Kaster A.-K."/>
            <person name="Ovreas L."/>
            <person name="Rohde M."/>
            <person name="Galperin M.Y."/>
            <person name="Jogler C."/>
        </authorList>
    </citation>
    <scope>NUCLEOTIDE SEQUENCE [LARGE SCALE GENOMIC DNA]</scope>
    <source>
        <strain evidence="11 12">Pan216</strain>
    </source>
</reference>
<dbReference type="EMBL" id="CP036279">
    <property type="protein sequence ID" value="QDU60805.1"/>
    <property type="molecule type" value="Genomic_DNA"/>
</dbReference>
<accession>A0A518B1E7</accession>
<dbReference type="RefSeq" id="WP_145257212.1">
    <property type="nucleotide sequence ID" value="NZ_CP036279.1"/>
</dbReference>
<feature type="transmembrane region" description="Helical" evidence="8">
    <location>
        <begin position="618"/>
        <end position="638"/>
    </location>
</feature>
<evidence type="ECO:0000256" key="6">
    <source>
        <dbReference type="ARBA" id="ARBA00023136"/>
    </source>
</evidence>
<dbReference type="InterPro" id="IPR036929">
    <property type="entry name" value="DsbDN_sf"/>
</dbReference>
<organism evidence="11 12">
    <name type="scientific">Kolteria novifilia</name>
    <dbReference type="NCBI Taxonomy" id="2527975"/>
    <lineage>
        <taxon>Bacteria</taxon>
        <taxon>Pseudomonadati</taxon>
        <taxon>Planctomycetota</taxon>
        <taxon>Planctomycetia</taxon>
        <taxon>Kolteriales</taxon>
        <taxon>Kolteriaceae</taxon>
        <taxon>Kolteria</taxon>
    </lineage>
</organism>
<evidence type="ECO:0000256" key="4">
    <source>
        <dbReference type="ARBA" id="ARBA00022748"/>
    </source>
</evidence>
<keyword evidence="6 8" id="KW-0472">Membrane</keyword>
<feature type="transmembrane region" description="Helical" evidence="8">
    <location>
        <begin position="555"/>
        <end position="581"/>
    </location>
</feature>
<dbReference type="KEGG" id="knv:Pan216_16570"/>
<feature type="chain" id="PRO_5021852298" evidence="9">
    <location>
        <begin position="22"/>
        <end position="874"/>
    </location>
</feature>
<dbReference type="Gene3D" id="3.40.30.10">
    <property type="entry name" value="Glutaredoxin"/>
    <property type="match status" value="1"/>
</dbReference>
<dbReference type="AlphaFoldDB" id="A0A518B1E7"/>
<dbReference type="InterPro" id="IPR013766">
    <property type="entry name" value="Thioredoxin_domain"/>
</dbReference>
<evidence type="ECO:0000256" key="8">
    <source>
        <dbReference type="SAM" id="Phobius"/>
    </source>
</evidence>
<dbReference type="Proteomes" id="UP000317093">
    <property type="component" value="Chromosome"/>
</dbReference>
<keyword evidence="12" id="KW-1185">Reference proteome</keyword>
<feature type="transmembrane region" description="Helical" evidence="8">
    <location>
        <begin position="593"/>
        <end position="612"/>
    </location>
</feature>
<gene>
    <name evidence="11" type="primary">dsbD_2</name>
    <name evidence="11" type="ORF">Pan216_16570</name>
</gene>
<name>A0A518B1E7_9BACT</name>
<feature type="transmembrane region" description="Helical" evidence="8">
    <location>
        <begin position="521"/>
        <end position="543"/>
    </location>
</feature>
<keyword evidence="5 8" id="KW-1133">Transmembrane helix</keyword>
<dbReference type="PROSITE" id="PS51352">
    <property type="entry name" value="THIOREDOXIN_2"/>
    <property type="match status" value="1"/>
</dbReference>
<evidence type="ECO:0000256" key="1">
    <source>
        <dbReference type="ARBA" id="ARBA00004651"/>
    </source>
</evidence>
<keyword evidence="2" id="KW-1003">Cell membrane</keyword>
<dbReference type="InterPro" id="IPR028250">
    <property type="entry name" value="DsbDN"/>
</dbReference>
<dbReference type="GO" id="GO:0005886">
    <property type="term" value="C:plasma membrane"/>
    <property type="evidence" value="ECO:0007669"/>
    <property type="project" value="UniProtKB-SubCell"/>
</dbReference>
<feature type="transmembrane region" description="Helical" evidence="8">
    <location>
        <begin position="448"/>
        <end position="475"/>
    </location>
</feature>
<dbReference type="PANTHER" id="PTHR32234">
    <property type="entry name" value="THIOL:DISULFIDE INTERCHANGE PROTEIN DSBD"/>
    <property type="match status" value="1"/>
</dbReference>
<evidence type="ECO:0000256" key="3">
    <source>
        <dbReference type="ARBA" id="ARBA00022692"/>
    </source>
</evidence>
<feature type="domain" description="Thioredoxin" evidence="10">
    <location>
        <begin position="732"/>
        <end position="858"/>
    </location>
</feature>
<sequence length="874" mass="95086" precursor="true">MKRVSLGALLLVVLSSGVLRAQGLQPFGQLGRSGAEDQVTVKLIADVKDVIPDRPFYLGVLFEIPKGYYTYYKSAGQIAQPTKVSFNVPEGFEVGPVEFPAPEVKYDDVGGKTMVSYVYKRNTVVMAKVTPPVKLRPGQKVTFSANVRYMYCLEKGSCFPAPPASPKLSLPVLPVASKPVPSDEERLFARARAKLPMSGLDSPHVRVSAHLRPAHLEPNGNATLVVTANIDDGFKIQQNRPPVKGLISTDLILNDVKGISKFPMPEYPKPVPANLKFFENKDLGAYKGKIQIKVPVTARKSLAGPTVTFSGILQYQACDESRCFPPEYATFSVTVPVSDKGTTAVPNPVGPVDGSTPAAGSAPDKNPVVASSTVPQIVQADEYANQIFDNIETDEDKQGSLALFILYAFLGGIILNVMPCVLPVIAIKVLGFVQQAGESRSRILLLNVMYSAGVISVFLILASLAVFLGIGWGGLFQKPEFNLVMAGIVFAMGLSLLGVFEIPVPGFLGSKAGGYHQEGPLGAFMTGIMATLLATPCSGPFLGTALGWSVRQPWIVTYAVWLSIGLGMSFPYLLCGIFPAAIKLLPKPGNWMITFKEFAGFFLMGTVIYIMSYIDPTYMLPLVVMMLGMAVGVWISESWSNVNSPLKRKIVVRGIAVATACTIGFIGFTSVRELAYQRNERDITRIVRTEKEKWMARLANVIKSDETISQEDKRELIAQLDEAEGPMAVATTKIEEAGHTNELPWQPFTENKLGVLLNEGKTVLVDFSADWCLTCKRNESVALNTQETRNLVKQLGVIPLYADYTDQSDEIKKWLEKFGSISVPLLVIFPGDRPTKPIVLHDLYSQDQILAKLKEAGASVGHVADPAQQTALLR</sequence>
<feature type="transmembrane region" description="Helical" evidence="8">
    <location>
        <begin position="650"/>
        <end position="671"/>
    </location>
</feature>
<protein>
    <submittedName>
        <fullName evidence="11">Thiol:disulfide interchange protein DsbD</fullName>
        <ecNumber evidence="11">1.8.1.8</ecNumber>
    </submittedName>
</protein>
<evidence type="ECO:0000256" key="9">
    <source>
        <dbReference type="SAM" id="SignalP"/>
    </source>
</evidence>
<dbReference type="EC" id="1.8.1.8" evidence="11"/>
<evidence type="ECO:0000313" key="12">
    <source>
        <dbReference type="Proteomes" id="UP000317093"/>
    </source>
</evidence>
<dbReference type="Pfam" id="PF13899">
    <property type="entry name" value="Thioredoxin_7"/>
    <property type="match status" value="1"/>
</dbReference>
<dbReference type="GO" id="GO:0047134">
    <property type="term" value="F:protein-disulfide reductase [NAD(P)H] activity"/>
    <property type="evidence" value="ECO:0007669"/>
    <property type="project" value="UniProtKB-EC"/>
</dbReference>
<evidence type="ECO:0000259" key="10">
    <source>
        <dbReference type="PROSITE" id="PS51352"/>
    </source>
</evidence>